<dbReference type="Pfam" id="PF02880">
    <property type="entry name" value="PGM_PMM_III"/>
    <property type="match status" value="1"/>
</dbReference>
<comment type="caution">
    <text evidence="11">The sequence shown here is derived from an EMBL/GenBank/DDBJ whole genome shotgun (WGS) entry which is preliminary data.</text>
</comment>
<dbReference type="PRINTS" id="PR00509">
    <property type="entry name" value="PGMPMM"/>
</dbReference>
<dbReference type="GO" id="GO:0006048">
    <property type="term" value="P:UDP-N-acetylglucosamine biosynthetic process"/>
    <property type="evidence" value="ECO:0007669"/>
    <property type="project" value="TreeGrafter"/>
</dbReference>
<evidence type="ECO:0000256" key="3">
    <source>
        <dbReference type="ARBA" id="ARBA00022553"/>
    </source>
</evidence>
<keyword evidence="6" id="KW-0413">Isomerase</keyword>
<organism evidence="11 12">
    <name type="scientific">candidate division WOR-3 bacterium 4484_100</name>
    <dbReference type="NCBI Taxonomy" id="1936077"/>
    <lineage>
        <taxon>Bacteria</taxon>
        <taxon>Bacteria division WOR-3</taxon>
    </lineage>
</organism>
<gene>
    <name evidence="11" type="ORF">BXT86_06350</name>
</gene>
<evidence type="ECO:0000256" key="5">
    <source>
        <dbReference type="ARBA" id="ARBA00022842"/>
    </source>
</evidence>
<name>A0A1V4QDN9_UNCW3</name>
<dbReference type="GO" id="GO:0000287">
    <property type="term" value="F:magnesium ion binding"/>
    <property type="evidence" value="ECO:0007669"/>
    <property type="project" value="InterPro"/>
</dbReference>
<dbReference type="FunFam" id="3.40.120.10:FF:000001">
    <property type="entry name" value="Phosphoglucosamine mutase"/>
    <property type="match status" value="1"/>
</dbReference>
<dbReference type="InterPro" id="IPR005841">
    <property type="entry name" value="Alpha-D-phosphohexomutase_SF"/>
</dbReference>
<evidence type="ECO:0000313" key="12">
    <source>
        <dbReference type="Proteomes" id="UP000191663"/>
    </source>
</evidence>
<dbReference type="Proteomes" id="UP000191663">
    <property type="component" value="Unassembled WGS sequence"/>
</dbReference>
<keyword evidence="3" id="KW-0597">Phosphoprotein</keyword>
<dbReference type="Pfam" id="PF02878">
    <property type="entry name" value="PGM_PMM_I"/>
    <property type="match status" value="1"/>
</dbReference>
<dbReference type="AlphaFoldDB" id="A0A1V4QDN9"/>
<feature type="domain" description="Alpha-D-phosphohexomutase alpha/beta/alpha" evidence="10">
    <location>
        <begin position="256"/>
        <end position="360"/>
    </location>
</feature>
<evidence type="ECO:0000259" key="9">
    <source>
        <dbReference type="Pfam" id="PF02879"/>
    </source>
</evidence>
<sequence length="373" mass="41171">MPLIFGVSGLRGVVDKGLTPEIAQDYALLFAQFMKVKRIVIGRDTRGSGPVLKKAVIRGLKTAGCEIIDLGIVPTPTVLFMVRKIRAQAGLVITASHNPEKWNGLKFIDNKGNFLDEKQFNQFSKFIQKNIGIRHYKSIPGVVQKYSGVGFHIEGIVSNLGSVRKGIKVGIDAVGGAGAQALPNLLRTMGCQVYRLNCRYSRQFPRGPEPIPRNIKDLCQLVKLKKLDIGFAVDPDCDRLAVVDEDGHPIGEELSLVLATDYILSRRKGVVVTNLSTTARMEYITKKYGCPLYRTKVGEANVVAKMRRVNAIIGGEGNGGVIYPKINFTRDALTGAAIILKLISERDKKISTIVAEYPRYYMIKKKVKLDRQG</sequence>
<dbReference type="InterPro" id="IPR016055">
    <property type="entry name" value="A-D-PHexomutase_a/b/a-I/II/III"/>
</dbReference>
<dbReference type="Gene3D" id="3.40.120.10">
    <property type="entry name" value="Alpha-D-Glucose-1,6-Bisphosphate, subunit A, domain 3"/>
    <property type="match status" value="3"/>
</dbReference>
<reference evidence="12" key="1">
    <citation type="submission" date="2017-01" db="EMBL/GenBank/DDBJ databases">
        <title>Novel pathways for hydrocarbon cycling and metabolic interdependencies in hydrothermal sediment communities.</title>
        <authorList>
            <person name="Dombrowski N."/>
            <person name="Seitz K."/>
            <person name="Teske A."/>
            <person name="Baker B."/>
        </authorList>
    </citation>
    <scope>NUCLEOTIDE SEQUENCE [LARGE SCALE GENOMIC DNA]</scope>
</reference>
<dbReference type="EMBL" id="MUKB01000120">
    <property type="protein sequence ID" value="OPX17473.1"/>
    <property type="molecule type" value="Genomic_DNA"/>
</dbReference>
<dbReference type="GO" id="GO:0009252">
    <property type="term" value="P:peptidoglycan biosynthetic process"/>
    <property type="evidence" value="ECO:0007669"/>
    <property type="project" value="TreeGrafter"/>
</dbReference>
<evidence type="ECO:0000256" key="7">
    <source>
        <dbReference type="RuleBase" id="RU004326"/>
    </source>
</evidence>
<evidence type="ECO:0000256" key="6">
    <source>
        <dbReference type="ARBA" id="ARBA00023235"/>
    </source>
</evidence>
<keyword evidence="4 7" id="KW-0479">Metal-binding</keyword>
<dbReference type="InterPro" id="IPR016066">
    <property type="entry name" value="A-D-PHexomutase_CS"/>
</dbReference>
<feature type="domain" description="Alpha-D-phosphohexomutase alpha/beta/alpha" evidence="8">
    <location>
        <begin position="4"/>
        <end position="129"/>
    </location>
</feature>
<proteinExistence type="inferred from homology"/>
<evidence type="ECO:0008006" key="13">
    <source>
        <dbReference type="Google" id="ProtNLM"/>
    </source>
</evidence>
<dbReference type="InterPro" id="IPR005845">
    <property type="entry name" value="A-D-PHexomutase_a/b/a-II"/>
</dbReference>
<feature type="domain" description="Alpha-D-phosphohexomutase alpha/beta/alpha" evidence="9">
    <location>
        <begin position="152"/>
        <end position="247"/>
    </location>
</feature>
<dbReference type="InterPro" id="IPR050060">
    <property type="entry name" value="Phosphoglucosamine_mutase"/>
</dbReference>
<dbReference type="GO" id="GO:0004615">
    <property type="term" value="F:phosphomannomutase activity"/>
    <property type="evidence" value="ECO:0007669"/>
    <property type="project" value="TreeGrafter"/>
</dbReference>
<dbReference type="GO" id="GO:0008966">
    <property type="term" value="F:phosphoglucosamine mutase activity"/>
    <property type="evidence" value="ECO:0007669"/>
    <property type="project" value="TreeGrafter"/>
</dbReference>
<evidence type="ECO:0000256" key="2">
    <source>
        <dbReference type="ARBA" id="ARBA00010231"/>
    </source>
</evidence>
<dbReference type="GO" id="GO:0005829">
    <property type="term" value="C:cytosol"/>
    <property type="evidence" value="ECO:0007669"/>
    <property type="project" value="TreeGrafter"/>
</dbReference>
<dbReference type="PANTHER" id="PTHR42946:SF1">
    <property type="entry name" value="PHOSPHOGLUCOMUTASE (ALPHA-D-GLUCOSE-1,6-BISPHOSPHATE-DEPENDENT)"/>
    <property type="match status" value="1"/>
</dbReference>
<accession>A0A1V4QDN9</accession>
<dbReference type="Pfam" id="PF02879">
    <property type="entry name" value="PGM_PMM_II"/>
    <property type="match status" value="1"/>
</dbReference>
<keyword evidence="5 7" id="KW-0460">Magnesium</keyword>
<evidence type="ECO:0000313" key="11">
    <source>
        <dbReference type="EMBL" id="OPX17473.1"/>
    </source>
</evidence>
<dbReference type="InterPro" id="IPR005846">
    <property type="entry name" value="A-D-PHexomutase_a/b/a-III"/>
</dbReference>
<evidence type="ECO:0000259" key="8">
    <source>
        <dbReference type="Pfam" id="PF02878"/>
    </source>
</evidence>
<comment type="similarity">
    <text evidence="2 7">Belongs to the phosphohexose mutase family.</text>
</comment>
<dbReference type="SUPFAM" id="SSF53738">
    <property type="entry name" value="Phosphoglucomutase, first 3 domains"/>
    <property type="match status" value="3"/>
</dbReference>
<dbReference type="PROSITE" id="PS00710">
    <property type="entry name" value="PGM_PMM"/>
    <property type="match status" value="1"/>
</dbReference>
<dbReference type="PANTHER" id="PTHR42946">
    <property type="entry name" value="PHOSPHOHEXOSE MUTASE"/>
    <property type="match status" value="1"/>
</dbReference>
<feature type="non-terminal residue" evidence="11">
    <location>
        <position position="373"/>
    </location>
</feature>
<evidence type="ECO:0000256" key="1">
    <source>
        <dbReference type="ARBA" id="ARBA00001946"/>
    </source>
</evidence>
<comment type="cofactor">
    <cofactor evidence="1">
        <name>Mg(2+)</name>
        <dbReference type="ChEBI" id="CHEBI:18420"/>
    </cofactor>
</comment>
<dbReference type="InterPro" id="IPR005844">
    <property type="entry name" value="A-D-PHexomutase_a/b/a-I"/>
</dbReference>
<dbReference type="GO" id="GO:0005975">
    <property type="term" value="P:carbohydrate metabolic process"/>
    <property type="evidence" value="ECO:0007669"/>
    <property type="project" value="InterPro"/>
</dbReference>
<protein>
    <recommendedName>
        <fullName evidence="13">Phosphoglucosamine mutase</fullName>
    </recommendedName>
</protein>
<evidence type="ECO:0000259" key="10">
    <source>
        <dbReference type="Pfam" id="PF02880"/>
    </source>
</evidence>
<evidence type="ECO:0000256" key="4">
    <source>
        <dbReference type="ARBA" id="ARBA00022723"/>
    </source>
</evidence>